<dbReference type="CDD" id="cd00761">
    <property type="entry name" value="Glyco_tranf_GTA_type"/>
    <property type="match status" value="1"/>
</dbReference>
<dbReference type="PANTHER" id="PTHR22916:SF51">
    <property type="entry name" value="GLYCOSYLTRANSFERASE EPSH-RELATED"/>
    <property type="match status" value="1"/>
</dbReference>
<feature type="domain" description="Glycosyltransferase 2-like" evidence="3">
    <location>
        <begin position="6"/>
        <end position="112"/>
    </location>
</feature>
<dbReference type="InterPro" id="IPR029044">
    <property type="entry name" value="Nucleotide-diphossugar_trans"/>
</dbReference>
<protein>
    <recommendedName>
        <fullName evidence="3">Glycosyltransferase 2-like domain-containing protein</fullName>
    </recommendedName>
</protein>
<dbReference type="Gene3D" id="3.90.550.10">
    <property type="entry name" value="Spore Coat Polysaccharide Biosynthesis Protein SpsA, Chain A"/>
    <property type="match status" value="1"/>
</dbReference>
<dbReference type="GeneID" id="33058470"/>
<evidence type="ECO:0000256" key="2">
    <source>
        <dbReference type="ARBA" id="ARBA00022679"/>
    </source>
</evidence>
<keyword evidence="5" id="KW-1185">Reference proteome</keyword>
<accession>A0ABM5ZV81</accession>
<dbReference type="InterPro" id="IPR001173">
    <property type="entry name" value="Glyco_trans_2-like"/>
</dbReference>
<evidence type="ECO:0000259" key="3">
    <source>
        <dbReference type="Pfam" id="PF00535"/>
    </source>
</evidence>
<evidence type="ECO:0000256" key="1">
    <source>
        <dbReference type="ARBA" id="ARBA00022676"/>
    </source>
</evidence>
<dbReference type="EMBL" id="CP014945">
    <property type="protein sequence ID" value="AMT95947.1"/>
    <property type="molecule type" value="Genomic_DNA"/>
</dbReference>
<dbReference type="Proteomes" id="UP000076104">
    <property type="component" value="Chromosome"/>
</dbReference>
<gene>
    <name evidence="4" type="ORF">A3K91_0315</name>
</gene>
<dbReference type="PANTHER" id="PTHR22916">
    <property type="entry name" value="GLYCOSYLTRANSFERASE"/>
    <property type="match status" value="1"/>
</dbReference>
<dbReference type="Pfam" id="PF00535">
    <property type="entry name" value="Glycos_transf_2"/>
    <property type="match status" value="1"/>
</dbReference>
<evidence type="ECO:0000313" key="5">
    <source>
        <dbReference type="Proteomes" id="UP000076104"/>
    </source>
</evidence>
<organism evidence="4 5">
    <name type="scientific">Psychrobacter alimentarius</name>
    <dbReference type="NCBI Taxonomy" id="261164"/>
    <lineage>
        <taxon>Bacteria</taxon>
        <taxon>Pseudomonadati</taxon>
        <taxon>Pseudomonadota</taxon>
        <taxon>Gammaproteobacteria</taxon>
        <taxon>Moraxellales</taxon>
        <taxon>Moraxellaceae</taxon>
        <taxon>Psychrobacter</taxon>
    </lineage>
</organism>
<dbReference type="SUPFAM" id="SSF53448">
    <property type="entry name" value="Nucleotide-diphospho-sugar transferases"/>
    <property type="match status" value="1"/>
</dbReference>
<proteinExistence type="predicted"/>
<name>A0ABM5ZV81_9GAMM</name>
<reference evidence="4 5" key="1">
    <citation type="submission" date="2016-03" db="EMBL/GenBank/DDBJ databases">
        <title>Genome sequencing of Psychrobacter alimentarius PAMC 27889.</title>
        <authorList>
            <person name="Lee J."/>
            <person name="Kim O.-S."/>
        </authorList>
    </citation>
    <scope>NUCLEOTIDE SEQUENCE [LARGE SCALE GENOMIC DNA]</scope>
    <source>
        <strain evidence="4 5">PAMC 27889</strain>
    </source>
</reference>
<keyword evidence="2" id="KW-0808">Transferase</keyword>
<sequence length="344" mass="40634">MSLLISVIIPTFNSERYLPACLNSIIDQVDKNIEVVVVNDGSTDSSGDIADNYAIQHNFIKVIHQSNQGVSAARNRAIRECIGSYLVFLDSDDLLYKDFFKKILELIQSNPDILEINADLIDKVGEVSYEKFFLFDNDIDIINSTDAAKLRLSKQAKYYLWSRIIKKEMVSHLYFDEKISFCEDALYLTECYCRAEKIIKIDESLYGYRQHDNNVTRVKSIYNINQLTELCYIVKRRIDDSQDKKYKTLFLSLWINMVHLRKSMYVLEFKEISTDEVTLHQIRGIKNDYKWSFFKLRDRISWLRRFSIELPKTSNTLILLKYYTRTHSLQILNKIKYLYSQRMN</sequence>
<evidence type="ECO:0000313" key="4">
    <source>
        <dbReference type="EMBL" id="AMT95947.1"/>
    </source>
</evidence>
<dbReference type="RefSeq" id="WP_062843714.1">
    <property type="nucleotide sequence ID" value="NZ_CP014945.1"/>
</dbReference>
<keyword evidence="1" id="KW-0328">Glycosyltransferase</keyword>